<dbReference type="AlphaFoldDB" id="A0A7J6UNL2"/>
<sequence length="304" mass="33145">MAIIVGPRVHVNFANKREARGSNNLSASDPTAPPSRDYFNYRFIYELADILNTDPTRFQMEILSRGSTPTEADRVVVSVVLKPAPERDTNSLLHSNGFFGTLDRSYPLGPVVVGGQTDGRRSGSTTERETGTTASRGEGEEVRCVLACDELMNGDDDDGECRSQSMIRLRALARNLDHLPRRTFTCCIQLQRRFCTEESAKGGVVNLADLYAADAAANGGDGYEPEFVDRPVSHTGEVFTLEAGNTWDLSSAPSSLEGPGGDGVLETVTEKADMESFPRHNVPFVDRMWVNVRAGRGGDPKPKT</sequence>
<feature type="non-terminal residue" evidence="2">
    <location>
        <position position="304"/>
    </location>
</feature>
<protein>
    <submittedName>
        <fullName evidence="2">GTP-binding protein 10</fullName>
    </submittedName>
</protein>
<evidence type="ECO:0000256" key="1">
    <source>
        <dbReference type="SAM" id="MobiDB-lite"/>
    </source>
</evidence>
<accession>A0A7J6UNL2</accession>
<reference evidence="2 3" key="1">
    <citation type="submission" date="2020-04" db="EMBL/GenBank/DDBJ databases">
        <title>Perkinsus olseni comparative genomics.</title>
        <authorList>
            <person name="Bogema D.R."/>
        </authorList>
    </citation>
    <scope>NUCLEOTIDE SEQUENCE [LARGE SCALE GENOMIC DNA]</scope>
    <source>
        <strain evidence="2 3">ATCC PRA-207</strain>
    </source>
</reference>
<organism evidence="2 3">
    <name type="scientific">Perkinsus olseni</name>
    <name type="common">Perkinsus atlanticus</name>
    <dbReference type="NCBI Taxonomy" id="32597"/>
    <lineage>
        <taxon>Eukaryota</taxon>
        <taxon>Sar</taxon>
        <taxon>Alveolata</taxon>
        <taxon>Perkinsozoa</taxon>
        <taxon>Perkinsea</taxon>
        <taxon>Perkinsida</taxon>
        <taxon>Perkinsidae</taxon>
        <taxon>Perkinsus</taxon>
    </lineage>
</organism>
<feature type="region of interest" description="Disordered" evidence="1">
    <location>
        <begin position="113"/>
        <end position="137"/>
    </location>
</feature>
<evidence type="ECO:0000313" key="3">
    <source>
        <dbReference type="Proteomes" id="UP000553632"/>
    </source>
</evidence>
<gene>
    <name evidence="2" type="primary">GTPBP10_6</name>
    <name evidence="2" type="ORF">FOZ63_016557</name>
</gene>
<name>A0A7J6UNL2_PEROL</name>
<keyword evidence="3" id="KW-1185">Reference proteome</keyword>
<feature type="compositionally biased region" description="Basic and acidic residues" evidence="1">
    <location>
        <begin position="118"/>
        <end position="130"/>
    </location>
</feature>
<proteinExistence type="predicted"/>
<comment type="caution">
    <text evidence="2">The sequence shown here is derived from an EMBL/GenBank/DDBJ whole genome shotgun (WGS) entry which is preliminary data.</text>
</comment>
<dbReference type="EMBL" id="JABANO010000953">
    <property type="protein sequence ID" value="KAF4758812.1"/>
    <property type="molecule type" value="Genomic_DNA"/>
</dbReference>
<evidence type="ECO:0000313" key="2">
    <source>
        <dbReference type="EMBL" id="KAF4758812.1"/>
    </source>
</evidence>
<dbReference type="Proteomes" id="UP000553632">
    <property type="component" value="Unassembled WGS sequence"/>
</dbReference>